<dbReference type="PANTHER" id="PTHR43498:SF1">
    <property type="entry name" value="COB--COM HETERODISULFIDE REDUCTASE IRON-SULFUR SUBUNIT A"/>
    <property type="match status" value="1"/>
</dbReference>
<keyword evidence="3" id="KW-0560">Oxidoreductase</keyword>
<dbReference type="EMBL" id="CAADGD010000188">
    <property type="protein sequence ID" value="VFK73330.1"/>
    <property type="molecule type" value="Genomic_DNA"/>
</dbReference>
<keyword evidence="2" id="KW-0479">Metal-binding</keyword>
<dbReference type="EMBL" id="CAADFZ010000189">
    <property type="protein sequence ID" value="VFK68051.1"/>
    <property type="molecule type" value="Genomic_DNA"/>
</dbReference>
<evidence type="ECO:0000256" key="2">
    <source>
        <dbReference type="ARBA" id="ARBA00022723"/>
    </source>
</evidence>
<keyword evidence="5" id="KW-0411">Iron-sulfur</keyword>
<dbReference type="InterPro" id="IPR036188">
    <property type="entry name" value="FAD/NAD-bd_sf"/>
</dbReference>
<dbReference type="PANTHER" id="PTHR43498">
    <property type="entry name" value="FERREDOXIN:COB-COM HETERODISULFIDE REDUCTASE SUBUNIT A"/>
    <property type="match status" value="1"/>
</dbReference>
<organism evidence="7">
    <name type="scientific">Candidatus Kentrum sp. UNK</name>
    <dbReference type="NCBI Taxonomy" id="2126344"/>
    <lineage>
        <taxon>Bacteria</taxon>
        <taxon>Pseudomonadati</taxon>
        <taxon>Pseudomonadota</taxon>
        <taxon>Gammaproteobacteria</taxon>
        <taxon>Candidatus Kentrum</taxon>
    </lineage>
</organism>
<dbReference type="GO" id="GO:0016491">
    <property type="term" value="F:oxidoreductase activity"/>
    <property type="evidence" value="ECO:0007669"/>
    <property type="project" value="UniProtKB-KW"/>
</dbReference>
<protein>
    <submittedName>
        <fullName evidence="7">FAD dependent oxidoreductase</fullName>
    </submittedName>
</protein>
<dbReference type="PRINTS" id="PR00411">
    <property type="entry name" value="PNDRDTASEI"/>
</dbReference>
<gene>
    <name evidence="6" type="ORF">BECKUNK1418G_GA0071005_11894</name>
    <name evidence="7" type="ORF">BECKUNK1418H_GA0071006_11884</name>
</gene>
<dbReference type="GO" id="GO:0046872">
    <property type="term" value="F:metal ion binding"/>
    <property type="evidence" value="ECO:0007669"/>
    <property type="project" value="UniProtKB-KW"/>
</dbReference>
<dbReference type="AlphaFoldDB" id="A0A451B4W7"/>
<reference evidence="7" key="1">
    <citation type="submission" date="2019-02" db="EMBL/GenBank/DDBJ databases">
        <authorList>
            <person name="Gruber-Vodicka R. H."/>
            <person name="Seah K. B. B."/>
        </authorList>
    </citation>
    <scope>NUCLEOTIDE SEQUENCE</scope>
    <source>
        <strain evidence="7">BECK_BY19</strain>
        <strain evidence="6">BECK_BY8</strain>
    </source>
</reference>
<evidence type="ECO:0000256" key="4">
    <source>
        <dbReference type="ARBA" id="ARBA00023004"/>
    </source>
</evidence>
<sequence length="385" mass="41446">MSEPPYKLIVVGAGAGGLACALAAADADVSVLLLEKSARLGGTITQSLLHTIGGLYDDAGEYLNPGLPVELEQRLLRSCSRAGKRKMGRVWVLNVAPTAYEDVIESWVADKPAITVLRQATITRLEATAKRITRVEVTRDKSVIPLTVGAVVDATGAAEITRMLDEKKVLLGNALAGLIFQIRGVEKDALKFPKNVVTRRAVQAAVEQDALPDIFNGAWFDTGVWEDEAYIKLNLSPQTYTPRLAMTWQAAIADLLPQLPGFTGAHITRRGELGIRDGGRIRGEYNLTLADIKNNPPVSESAGRCAWPIEYWHPQTGVTLDYLPAGHTYTIPLPALRVAGMDNLWAVGKCLSAEPLAQASARVAGACWAMGEAVGRVLSQRSNMS</sequence>
<dbReference type="InterPro" id="IPR039650">
    <property type="entry name" value="HdrA-like"/>
</dbReference>
<evidence type="ECO:0000313" key="7">
    <source>
        <dbReference type="EMBL" id="VFK73330.1"/>
    </source>
</evidence>
<dbReference type="Gene3D" id="3.50.50.60">
    <property type="entry name" value="FAD/NAD(P)-binding domain"/>
    <property type="match status" value="1"/>
</dbReference>
<dbReference type="PROSITE" id="PS51257">
    <property type="entry name" value="PROKAR_LIPOPROTEIN"/>
    <property type="match status" value="1"/>
</dbReference>
<evidence type="ECO:0000256" key="1">
    <source>
        <dbReference type="ARBA" id="ARBA00022485"/>
    </source>
</evidence>
<evidence type="ECO:0000256" key="5">
    <source>
        <dbReference type="ARBA" id="ARBA00023014"/>
    </source>
</evidence>
<evidence type="ECO:0000256" key="3">
    <source>
        <dbReference type="ARBA" id="ARBA00023002"/>
    </source>
</evidence>
<keyword evidence="4" id="KW-0408">Iron</keyword>
<accession>A0A451B4W7</accession>
<evidence type="ECO:0000313" key="6">
    <source>
        <dbReference type="EMBL" id="VFK68051.1"/>
    </source>
</evidence>
<keyword evidence="1" id="KW-0004">4Fe-4S</keyword>
<dbReference type="GO" id="GO:0051539">
    <property type="term" value="F:4 iron, 4 sulfur cluster binding"/>
    <property type="evidence" value="ECO:0007669"/>
    <property type="project" value="UniProtKB-KW"/>
</dbReference>
<dbReference type="SUPFAM" id="SSF51905">
    <property type="entry name" value="FAD/NAD(P)-binding domain"/>
    <property type="match status" value="1"/>
</dbReference>
<name>A0A451B4W7_9GAMM</name>
<proteinExistence type="predicted"/>
<dbReference type="Pfam" id="PF12831">
    <property type="entry name" value="FAD_oxidored"/>
    <property type="match status" value="1"/>
</dbReference>